<accession>A0A0B1PC24</accession>
<feature type="compositionally biased region" description="Polar residues" evidence="1">
    <location>
        <begin position="33"/>
        <end position="57"/>
    </location>
</feature>
<dbReference type="SUPFAM" id="SSF54236">
    <property type="entry name" value="Ubiquitin-like"/>
    <property type="match status" value="1"/>
</dbReference>
<feature type="region of interest" description="Disordered" evidence="1">
    <location>
        <begin position="88"/>
        <end position="142"/>
    </location>
</feature>
<feature type="compositionally biased region" description="Low complexity" evidence="1">
    <location>
        <begin position="215"/>
        <end position="224"/>
    </location>
</feature>
<feature type="compositionally biased region" description="Polar residues" evidence="1">
    <location>
        <begin position="661"/>
        <end position="675"/>
    </location>
</feature>
<dbReference type="InterPro" id="IPR011993">
    <property type="entry name" value="PH-like_dom_sf"/>
</dbReference>
<dbReference type="OMA" id="WDRDTQN"/>
<feature type="region of interest" description="Disordered" evidence="1">
    <location>
        <begin position="503"/>
        <end position="524"/>
    </location>
</feature>
<feature type="compositionally biased region" description="Polar residues" evidence="1">
    <location>
        <begin position="123"/>
        <end position="133"/>
    </location>
</feature>
<feature type="compositionally biased region" description="Polar residues" evidence="1">
    <location>
        <begin position="102"/>
        <end position="111"/>
    </location>
</feature>
<name>A0A0B1PC24_UNCNE</name>
<dbReference type="HOGENOM" id="CLU_012320_2_1_1"/>
<dbReference type="STRING" id="52586.A0A0B1PC24"/>
<sequence length="734" mass="82438">MVTNTISEEKVKTENNPMVQKYSRYLTVKRIAANSNSQDEPQIQKPPVTQNDVSKAQSMGRYRRPKLTSRADSALVAPVITVNKSISNTSIPKEQQRKDLNVTENSSSHQPLENEEEQRTDVAPNTQMEQQHQAQEDKEIGSTVCQTNSHVSAADLLAVQKVKDLQRLKAQLDASLPKSPHTCTQKPRKENRLVGLFSKKKESNCSPPNTPKNPSPSSMTKSSPVTQSSIKQNIEQGGGGIVPQIDAPISAINAGERRVLVRFKQSSISLPINLETTAIDLIYTTADVLNKQITPSSTILLESFLQLGLERQIRTYERIRDVMNSWDRDTQNALIIEKRYNQYETELETNHLTSEPPAGVTVVLQHSQKPGKWKKRYVTLLASGQIFIAKNAGAKSTDKDYQNICRLSDFDIYKPMSERARKNHNPPEKNLYAIKSQQKTSMFLSSENYVHYFSTHDDLVGQKFYNAVQNWRSWFLLNRMGEGNRRLSQSYISQPILSRIESNTAQTRRSSIIEKPNSSKPLQASKDLNQVNTHKADEIERSKFHFEDQPSPNLSVRRNSRKYAAFPNKLPIDDGGEFASSSLLGRTYAVRKRELHEETINQQRNAIASVTNMNPDAQSPRGLVDLTASTKEPPQWSQSCRGHGIRPIDGVPLVDIACSPRQGSQRTDISRSNTLLGRKDSKFSQKSGRQNLSSAIEEGPFVEGGLIATIVNCEANSAYKSRTAISNFNTRSRY</sequence>
<dbReference type="PANTHER" id="PTHR38700:SF1">
    <property type="entry name" value="PH DOMAIN-CONTAINING PROTEIN"/>
    <property type="match status" value="1"/>
</dbReference>
<gene>
    <name evidence="2" type="ORF">EV44_g6069</name>
</gene>
<evidence type="ECO:0000256" key="1">
    <source>
        <dbReference type="SAM" id="MobiDB-lite"/>
    </source>
</evidence>
<organism evidence="2 3">
    <name type="scientific">Uncinula necator</name>
    <name type="common">Grape powdery mildew</name>
    <dbReference type="NCBI Taxonomy" id="52586"/>
    <lineage>
        <taxon>Eukaryota</taxon>
        <taxon>Fungi</taxon>
        <taxon>Dikarya</taxon>
        <taxon>Ascomycota</taxon>
        <taxon>Pezizomycotina</taxon>
        <taxon>Leotiomycetes</taxon>
        <taxon>Erysiphales</taxon>
        <taxon>Erysiphaceae</taxon>
        <taxon>Erysiphe</taxon>
    </lineage>
</organism>
<dbReference type="EMBL" id="JNVN01000101">
    <property type="protein sequence ID" value="KHJ36237.1"/>
    <property type="molecule type" value="Genomic_DNA"/>
</dbReference>
<dbReference type="Gene3D" id="2.30.29.30">
    <property type="entry name" value="Pleckstrin-homology domain (PH domain)/Phosphotyrosine-binding domain (PTB)"/>
    <property type="match status" value="1"/>
</dbReference>
<comment type="caution">
    <text evidence="2">The sequence shown here is derived from an EMBL/GenBank/DDBJ whole genome shotgun (WGS) entry which is preliminary data.</text>
</comment>
<reference evidence="2 3" key="1">
    <citation type="journal article" date="2014" name="BMC Genomics">
        <title>Adaptive genomic structural variation in the grape powdery mildew pathogen, Erysiphe necator.</title>
        <authorList>
            <person name="Jones L."/>
            <person name="Riaz S."/>
            <person name="Morales-Cruz A."/>
            <person name="Amrine K.C."/>
            <person name="McGuire B."/>
            <person name="Gubler W.D."/>
            <person name="Walker M.A."/>
            <person name="Cantu D."/>
        </authorList>
    </citation>
    <scope>NUCLEOTIDE SEQUENCE [LARGE SCALE GENOMIC DNA]</scope>
    <source>
        <strain evidence="3">c</strain>
    </source>
</reference>
<proteinExistence type="predicted"/>
<feature type="region of interest" description="Disordered" evidence="1">
    <location>
        <begin position="33"/>
        <end position="69"/>
    </location>
</feature>
<feature type="region of interest" description="Disordered" evidence="1">
    <location>
        <begin position="173"/>
        <end position="228"/>
    </location>
</feature>
<evidence type="ECO:0000313" key="2">
    <source>
        <dbReference type="EMBL" id="KHJ36237.1"/>
    </source>
</evidence>
<dbReference type="Proteomes" id="UP000030854">
    <property type="component" value="Unassembled WGS sequence"/>
</dbReference>
<protein>
    <submittedName>
        <fullName evidence="2">Putative pleckstrin-like protein</fullName>
    </submittedName>
</protein>
<evidence type="ECO:0000313" key="3">
    <source>
        <dbReference type="Proteomes" id="UP000030854"/>
    </source>
</evidence>
<keyword evidence="3" id="KW-1185">Reference proteome</keyword>
<dbReference type="AlphaFoldDB" id="A0A0B1PC24"/>
<dbReference type="InterPro" id="IPR029071">
    <property type="entry name" value="Ubiquitin-like_domsf"/>
</dbReference>
<dbReference type="PANTHER" id="PTHR38700">
    <property type="entry name" value="YALI0E22418P"/>
    <property type="match status" value="1"/>
</dbReference>
<feature type="region of interest" description="Disordered" evidence="1">
    <location>
        <begin position="660"/>
        <end position="692"/>
    </location>
</feature>